<dbReference type="EMBL" id="UYYF01004743">
    <property type="protein sequence ID" value="VDN06774.1"/>
    <property type="molecule type" value="Genomic_DNA"/>
</dbReference>
<protein>
    <submittedName>
        <fullName evidence="3">SCP domain-containing protein</fullName>
    </submittedName>
</protein>
<reference evidence="3" key="1">
    <citation type="submission" date="2017-02" db="UniProtKB">
        <authorList>
            <consortium name="WormBaseParasite"/>
        </authorList>
    </citation>
    <scope>IDENTIFICATION</scope>
</reference>
<proteinExistence type="predicted"/>
<sequence length="79" mass="8887">MSNFYKLKTKCAARAMQLDVAMRKLLADNQLGTVTQQSQPLTPKYALINAALLETTEGYKYVGMVENRTSAHARESYDK</sequence>
<keyword evidence="2" id="KW-1185">Reference proteome</keyword>
<evidence type="ECO:0000313" key="2">
    <source>
        <dbReference type="Proteomes" id="UP000276776"/>
    </source>
</evidence>
<accession>A0A0N5D7V5</accession>
<dbReference type="OrthoDB" id="2194416at2759"/>
<name>A0A0N5D7V5_THECL</name>
<evidence type="ECO:0000313" key="3">
    <source>
        <dbReference type="WBParaSite" id="TCLT_0000917001-mRNA-1"/>
    </source>
</evidence>
<reference evidence="1 2" key="2">
    <citation type="submission" date="2018-11" db="EMBL/GenBank/DDBJ databases">
        <authorList>
            <consortium name="Pathogen Informatics"/>
        </authorList>
    </citation>
    <scope>NUCLEOTIDE SEQUENCE [LARGE SCALE GENOMIC DNA]</scope>
</reference>
<dbReference type="AlphaFoldDB" id="A0A0N5D7V5"/>
<organism evidence="3">
    <name type="scientific">Thelazia callipaeda</name>
    <name type="common">Oriental eyeworm</name>
    <name type="synonym">Parasitic nematode</name>
    <dbReference type="NCBI Taxonomy" id="103827"/>
    <lineage>
        <taxon>Eukaryota</taxon>
        <taxon>Metazoa</taxon>
        <taxon>Ecdysozoa</taxon>
        <taxon>Nematoda</taxon>
        <taxon>Chromadorea</taxon>
        <taxon>Rhabditida</taxon>
        <taxon>Spirurina</taxon>
        <taxon>Spiruromorpha</taxon>
        <taxon>Thelazioidea</taxon>
        <taxon>Thelaziidae</taxon>
        <taxon>Thelazia</taxon>
    </lineage>
</organism>
<dbReference type="WBParaSite" id="TCLT_0000917001-mRNA-1">
    <property type="protein sequence ID" value="TCLT_0000917001-mRNA-1"/>
    <property type="gene ID" value="TCLT_0000917001"/>
</dbReference>
<gene>
    <name evidence="1" type="ORF">TCLT_LOCUS9159</name>
</gene>
<dbReference type="Proteomes" id="UP000276776">
    <property type="component" value="Unassembled WGS sequence"/>
</dbReference>
<evidence type="ECO:0000313" key="1">
    <source>
        <dbReference type="EMBL" id="VDN06774.1"/>
    </source>
</evidence>